<dbReference type="EMBL" id="CBDS010000011">
    <property type="protein sequence ID" value="CDB45061.1"/>
    <property type="molecule type" value="Genomic_DNA"/>
</dbReference>
<proteinExistence type="predicted"/>
<accession>R6IIB6</accession>
<reference evidence="2" key="1">
    <citation type="submission" date="2012-11" db="EMBL/GenBank/DDBJ databases">
        <title>Dependencies among metagenomic species, viruses, plasmids and units of genetic variation.</title>
        <authorList>
            <person name="Nielsen H.B."/>
            <person name="Almeida M."/>
            <person name="Juncker A.S."/>
            <person name="Rasmussen S."/>
            <person name="Li J."/>
            <person name="Sunagawa S."/>
            <person name="Plichta D."/>
            <person name="Gautier L."/>
            <person name="Le Chatelier E."/>
            <person name="Peletier E."/>
            <person name="Bonde I."/>
            <person name="Nielsen T."/>
            <person name="Manichanh C."/>
            <person name="Arumugam M."/>
            <person name="Batto J."/>
            <person name="Santos M.B.Q.D."/>
            <person name="Blom N."/>
            <person name="Borruel N."/>
            <person name="Burgdorf K.S."/>
            <person name="Boumezbeur F."/>
            <person name="Casellas F."/>
            <person name="Dore J."/>
            <person name="Guarner F."/>
            <person name="Hansen T."/>
            <person name="Hildebrand F."/>
            <person name="Kaas R.S."/>
            <person name="Kennedy S."/>
            <person name="Kristiansen K."/>
            <person name="Kultima J.R."/>
            <person name="Leonard P."/>
            <person name="Levenez F."/>
            <person name="Lund O."/>
            <person name="Moumen B."/>
            <person name="Le Paslier D."/>
            <person name="Pons N."/>
            <person name="Pedersen O."/>
            <person name="Prifti E."/>
            <person name="Qin J."/>
            <person name="Raes J."/>
            <person name="Tap J."/>
            <person name="Tims S."/>
            <person name="Ussery D.W."/>
            <person name="Yamada T."/>
            <person name="MetaHit consortium"/>
            <person name="Renault P."/>
            <person name="Sicheritz-Ponten T."/>
            <person name="Bork P."/>
            <person name="Wang J."/>
            <person name="Brunak S."/>
            <person name="Ehrlich S.D."/>
        </authorList>
    </citation>
    <scope>NUCLEOTIDE SEQUENCE [LARGE SCALE GENOMIC DNA]</scope>
</reference>
<dbReference type="AlphaFoldDB" id="R6IIB6"/>
<keyword evidence="1" id="KW-1133">Transmembrane helix</keyword>
<feature type="transmembrane region" description="Helical" evidence="1">
    <location>
        <begin position="7"/>
        <end position="24"/>
    </location>
</feature>
<dbReference type="HOGENOM" id="CLU_3010294_0_0_9"/>
<comment type="caution">
    <text evidence="2">The sequence shown here is derived from an EMBL/GenBank/DDBJ whole genome shotgun (WGS) entry which is preliminary data.</text>
</comment>
<protein>
    <submittedName>
        <fullName evidence="2">Uncharacterized protein</fullName>
    </submittedName>
</protein>
<evidence type="ECO:0000313" key="2">
    <source>
        <dbReference type="EMBL" id="CDB45061.1"/>
    </source>
</evidence>
<feature type="transmembrane region" description="Helical" evidence="1">
    <location>
        <begin position="30"/>
        <end position="47"/>
    </location>
</feature>
<keyword evidence="1" id="KW-0472">Membrane</keyword>
<sequence>MDKEDKAIVILVLLGVLLVVTGIALISIPAALIVGGVLLIAVAANIARRKVEQTKK</sequence>
<evidence type="ECO:0000256" key="1">
    <source>
        <dbReference type="SAM" id="Phobius"/>
    </source>
</evidence>
<dbReference type="STRING" id="1262914.BN533_00199"/>
<dbReference type="RefSeq" id="WP_021717102.1">
    <property type="nucleotide sequence ID" value="NZ_FR885199.1"/>
</dbReference>
<gene>
    <name evidence="2" type="ORF">BN533_00199</name>
</gene>
<organism evidence="2">
    <name type="scientific">Phascolarctobacterium faecium</name>
    <dbReference type="NCBI Taxonomy" id="33025"/>
    <lineage>
        <taxon>Bacteria</taxon>
        <taxon>Bacillati</taxon>
        <taxon>Bacillota</taxon>
        <taxon>Negativicutes</taxon>
        <taxon>Acidaminococcales</taxon>
        <taxon>Acidaminococcaceae</taxon>
        <taxon>Phascolarctobacterium</taxon>
    </lineage>
</organism>
<name>R6IIB6_9FIRM</name>
<keyword evidence="1" id="KW-0812">Transmembrane</keyword>